<protein>
    <recommendedName>
        <fullName evidence="5">DNA 3'-5' helicase II</fullName>
    </recommendedName>
</protein>
<dbReference type="InterPro" id="IPR027417">
    <property type="entry name" value="P-loop_NTPase"/>
</dbReference>
<dbReference type="RefSeq" id="WP_117674200.1">
    <property type="nucleotide sequence ID" value="NZ_CABOGR010000058.1"/>
</dbReference>
<dbReference type="InterPro" id="IPR014016">
    <property type="entry name" value="UvrD-like_ATP-bd"/>
</dbReference>
<accession>A0A3E4MJW3</accession>
<dbReference type="Pfam" id="PF00580">
    <property type="entry name" value="UvrD-helicase"/>
    <property type="match status" value="1"/>
</dbReference>
<keyword evidence="8" id="KW-1185">Reference proteome</keyword>
<dbReference type="Proteomes" id="UP000260862">
    <property type="component" value="Unassembled WGS sequence"/>
</dbReference>
<dbReference type="SUPFAM" id="SSF52540">
    <property type="entry name" value="P-loop containing nucleoside triphosphate hydrolases"/>
    <property type="match status" value="1"/>
</dbReference>
<evidence type="ECO:0000256" key="3">
    <source>
        <dbReference type="ARBA" id="ARBA00022806"/>
    </source>
</evidence>
<evidence type="ECO:0000256" key="4">
    <source>
        <dbReference type="ARBA" id="ARBA00022840"/>
    </source>
</evidence>
<dbReference type="GO" id="GO:0000725">
    <property type="term" value="P:recombinational repair"/>
    <property type="evidence" value="ECO:0007669"/>
    <property type="project" value="TreeGrafter"/>
</dbReference>
<organism evidence="7 8">
    <name type="scientific">Phocaeicola plebeius</name>
    <dbReference type="NCBI Taxonomy" id="310297"/>
    <lineage>
        <taxon>Bacteria</taxon>
        <taxon>Pseudomonadati</taxon>
        <taxon>Bacteroidota</taxon>
        <taxon>Bacteroidia</taxon>
        <taxon>Bacteroidales</taxon>
        <taxon>Bacteroidaceae</taxon>
        <taxon>Phocaeicola</taxon>
    </lineage>
</organism>
<dbReference type="PANTHER" id="PTHR11070">
    <property type="entry name" value="UVRD / RECB / PCRA DNA HELICASE FAMILY MEMBER"/>
    <property type="match status" value="1"/>
</dbReference>
<proteinExistence type="predicted"/>
<dbReference type="GO" id="GO:0043138">
    <property type="term" value="F:3'-5' DNA helicase activity"/>
    <property type="evidence" value="ECO:0007669"/>
    <property type="project" value="TreeGrafter"/>
</dbReference>
<evidence type="ECO:0000259" key="6">
    <source>
        <dbReference type="Pfam" id="PF00580"/>
    </source>
</evidence>
<evidence type="ECO:0000256" key="5">
    <source>
        <dbReference type="ARBA" id="ARBA00034923"/>
    </source>
</evidence>
<feature type="domain" description="UvrD-like helicase ATP-binding" evidence="6">
    <location>
        <begin position="101"/>
        <end position="163"/>
    </location>
</feature>
<evidence type="ECO:0000313" key="8">
    <source>
        <dbReference type="Proteomes" id="UP000260862"/>
    </source>
</evidence>
<comment type="caution">
    <text evidence="7">The sequence shown here is derived from an EMBL/GenBank/DDBJ whole genome shotgun (WGS) entry which is preliminary data.</text>
</comment>
<evidence type="ECO:0000256" key="2">
    <source>
        <dbReference type="ARBA" id="ARBA00022801"/>
    </source>
</evidence>
<dbReference type="GO" id="GO:0003677">
    <property type="term" value="F:DNA binding"/>
    <property type="evidence" value="ECO:0007669"/>
    <property type="project" value="InterPro"/>
</dbReference>
<keyword evidence="4" id="KW-0067">ATP-binding</keyword>
<dbReference type="InterPro" id="IPR000212">
    <property type="entry name" value="DNA_helicase_UvrD/REP"/>
</dbReference>
<keyword evidence="3" id="KW-0347">Helicase</keyword>
<keyword evidence="2" id="KW-0378">Hydrolase</keyword>
<gene>
    <name evidence="7" type="ORF">DXD04_16425</name>
</gene>
<name>A0A3E4MJW3_9BACT</name>
<dbReference type="PANTHER" id="PTHR11070:SF2">
    <property type="entry name" value="ATP-DEPENDENT DNA HELICASE SRS2"/>
    <property type="match status" value="1"/>
</dbReference>
<dbReference type="GO" id="GO:0016787">
    <property type="term" value="F:hydrolase activity"/>
    <property type="evidence" value="ECO:0007669"/>
    <property type="project" value="UniProtKB-KW"/>
</dbReference>
<reference evidence="7 8" key="1">
    <citation type="submission" date="2018-08" db="EMBL/GenBank/DDBJ databases">
        <title>A genome reference for cultivated species of the human gut microbiota.</title>
        <authorList>
            <person name="Zou Y."/>
            <person name="Xue W."/>
            <person name="Luo G."/>
        </authorList>
    </citation>
    <scope>NUCLEOTIDE SEQUENCE [LARGE SCALE GENOMIC DNA]</scope>
    <source>
        <strain evidence="7 8">TF10-3AC</strain>
    </source>
</reference>
<evidence type="ECO:0000313" key="7">
    <source>
        <dbReference type="EMBL" id="RGK49632.1"/>
    </source>
</evidence>
<evidence type="ECO:0000256" key="1">
    <source>
        <dbReference type="ARBA" id="ARBA00022741"/>
    </source>
</evidence>
<keyword evidence="1" id="KW-0547">Nucleotide-binding</keyword>
<dbReference type="EMBL" id="QSQT01000058">
    <property type="protein sequence ID" value="RGK49632.1"/>
    <property type="molecule type" value="Genomic_DNA"/>
</dbReference>
<sequence length="493" mass="56742">MTDWNDFIKCTRGLLIAPAGHGKTTAIADCLLQCPIDSCQLVLTHTHAGIASLRSKFRQKNVPSSRYQIETITGFAQRYVLSLIGSSALPEEEDKSYFNVAIEKCCSLIQTSAVQNVIKASFSGIFVDEYQDCTIDQHNMIMGLAKNLPLHLLGDPLQGIFSFEDKPLVDFEKDLCLFTRFELLDYPWRWEKSNPALGQFIFRIRKELEVNHKIDIDSSPKDNIFVITCLPSDKYSCLGRLIKQQKSNNILIICPSYKEYDNNGKLILRGGLNERIVIKQRTDYANKFLVLDAIDSSEYYQCAKMIDLFIEKCLRGNRIKKVARLHDILKSLHLNISEVNKWIDKSKNTFKQRTKENASFSKKLKESFSHFEADVNLSNLRTVLTQIVQLPQIKLYHKIFYYTIDKCFNIAQINNISMFEAMKLQKTRLRHQGRSVDGLCFGTTLLTKGLEFETVIIWDAHKFEDVKNFYVAISRACKRLIIMTETKSLTFDK</sequence>
<dbReference type="Gene3D" id="3.40.50.300">
    <property type="entry name" value="P-loop containing nucleotide triphosphate hydrolases"/>
    <property type="match status" value="2"/>
</dbReference>
<dbReference type="GO" id="GO:0005524">
    <property type="term" value="F:ATP binding"/>
    <property type="evidence" value="ECO:0007669"/>
    <property type="project" value="UniProtKB-KW"/>
</dbReference>
<dbReference type="AlphaFoldDB" id="A0A3E4MJW3"/>